<feature type="transmembrane region" description="Helical" evidence="8">
    <location>
        <begin position="6"/>
        <end position="39"/>
    </location>
</feature>
<evidence type="ECO:0000313" key="10">
    <source>
        <dbReference type="EMBL" id="KHE93580.1"/>
    </source>
</evidence>
<evidence type="ECO:0000256" key="4">
    <source>
        <dbReference type="ARBA" id="ARBA00022475"/>
    </source>
</evidence>
<feature type="transmembrane region" description="Helical" evidence="8">
    <location>
        <begin position="410"/>
        <end position="432"/>
    </location>
</feature>
<gene>
    <name evidence="10" type="primary">arsB</name>
    <name evidence="10" type="ORF">SCABRO_00622</name>
</gene>
<keyword evidence="3" id="KW-0813">Transport</keyword>
<keyword evidence="7 8" id="KW-0472">Membrane</keyword>
<feature type="transmembrane region" description="Helical" evidence="8">
    <location>
        <begin position="51"/>
        <end position="69"/>
    </location>
</feature>
<evidence type="ECO:0000313" key="11">
    <source>
        <dbReference type="Proteomes" id="UP000030652"/>
    </source>
</evidence>
<evidence type="ECO:0000256" key="3">
    <source>
        <dbReference type="ARBA" id="ARBA00022448"/>
    </source>
</evidence>
<dbReference type="InterPro" id="IPR000802">
    <property type="entry name" value="Arsenical_pump_ArsB"/>
</dbReference>
<accession>A0A0B0ESC8</accession>
<dbReference type="Pfam" id="PF03600">
    <property type="entry name" value="CitMHS"/>
    <property type="match status" value="1"/>
</dbReference>
<dbReference type="InterPro" id="IPR004680">
    <property type="entry name" value="Cit_transptr-like_dom"/>
</dbReference>
<proteinExistence type="inferred from homology"/>
<feature type="transmembrane region" description="Helical" evidence="8">
    <location>
        <begin position="365"/>
        <end position="390"/>
    </location>
</feature>
<feature type="transmembrane region" description="Helical" evidence="8">
    <location>
        <begin position="172"/>
        <end position="192"/>
    </location>
</feature>
<keyword evidence="5 8" id="KW-0812">Transmembrane</keyword>
<dbReference type="EMBL" id="JRYO01000046">
    <property type="protein sequence ID" value="KHE93580.1"/>
    <property type="molecule type" value="Genomic_DNA"/>
</dbReference>
<evidence type="ECO:0000256" key="6">
    <source>
        <dbReference type="ARBA" id="ARBA00022989"/>
    </source>
</evidence>
<feature type="transmembrane region" description="Helical" evidence="8">
    <location>
        <begin position="231"/>
        <end position="248"/>
    </location>
</feature>
<dbReference type="GO" id="GO:0005886">
    <property type="term" value="C:plasma membrane"/>
    <property type="evidence" value="ECO:0007669"/>
    <property type="project" value="UniProtKB-SubCell"/>
</dbReference>
<evidence type="ECO:0000256" key="2">
    <source>
        <dbReference type="ARBA" id="ARBA00009843"/>
    </source>
</evidence>
<evidence type="ECO:0000256" key="5">
    <source>
        <dbReference type="ARBA" id="ARBA00022692"/>
    </source>
</evidence>
<dbReference type="CDD" id="cd01116">
    <property type="entry name" value="P_permease"/>
    <property type="match status" value="1"/>
</dbReference>
<comment type="caution">
    <text evidence="10">The sequence shown here is derived from an EMBL/GenBank/DDBJ whole genome shotgun (WGS) entry which is preliminary data.</text>
</comment>
<dbReference type="PANTHER" id="PTHR43568">
    <property type="entry name" value="P PROTEIN"/>
    <property type="match status" value="1"/>
</dbReference>
<feature type="transmembrane region" description="Helical" evidence="8">
    <location>
        <begin position="282"/>
        <end position="300"/>
    </location>
</feature>
<dbReference type="PANTHER" id="PTHR43568:SF1">
    <property type="entry name" value="P PROTEIN"/>
    <property type="match status" value="1"/>
</dbReference>
<sequence length="434" mass="48022">MYDVWLSIIVFIAVYLAITFEIINKAVAVLLGVMVLLVFRVVDEHTAIGFIDFETIMLLLGMMAIVAILKKTMLFSFVSIKIAELTQGSPLKILILFSVVTVFLSAFLDNVTTVLIVIPIVIQLTAGMGLDPKIYVISQAVISNIGGTATLIGDPPNIIIGSKVGLTFNQFIFNLATPVLIAMSAAMLFIWMTHREEFKPINTNLTKLFSVQLLLEKIRNEFLNVKIDKMFVCKSLVCLAIAICLFVTQTITRISPGVASIFVAMLLFVISKIDVEQMLKEIEWVTLLFFSGLFALVGVLEEKGVIEWLAHNVFLRVGNNPYLMVLMVLWVSGIASGFLDNVPFTIAMVPVVKLMQESNPIPNNILWWALLLGACFGGNLTMLGASANIVTVGIAKKYKHNISFFEFMRSSALIALITLVISSIYLSIYLWMST</sequence>
<evidence type="ECO:0000259" key="9">
    <source>
        <dbReference type="Pfam" id="PF03600"/>
    </source>
</evidence>
<comment type="similarity">
    <text evidence="2">Belongs to the CitM (TC 2.A.11) transporter family.</text>
</comment>
<dbReference type="GO" id="GO:0015105">
    <property type="term" value="F:arsenite transmembrane transporter activity"/>
    <property type="evidence" value="ECO:0007669"/>
    <property type="project" value="InterPro"/>
</dbReference>
<dbReference type="eggNOG" id="COG1055">
    <property type="taxonomic scope" value="Bacteria"/>
</dbReference>
<feature type="transmembrane region" description="Helical" evidence="8">
    <location>
        <begin position="93"/>
        <end position="122"/>
    </location>
</feature>
<comment type="subcellular location">
    <subcellularLocation>
        <location evidence="1">Cell membrane</location>
        <topology evidence="1">Multi-pass membrane protein</topology>
    </subcellularLocation>
</comment>
<protein>
    <submittedName>
        <fullName evidence="10">ArsB protein</fullName>
    </submittedName>
</protein>
<evidence type="ECO:0000256" key="7">
    <source>
        <dbReference type="ARBA" id="ARBA00023136"/>
    </source>
</evidence>
<name>A0A0B0ESC8_9BACT</name>
<reference evidence="10 11" key="1">
    <citation type="submission" date="2014-10" db="EMBL/GenBank/DDBJ databases">
        <title>Draft genome of anammox bacterium scalindua brodae, obtained using differential coverage binning of sequence data from two enrichment reactors.</title>
        <authorList>
            <person name="Speth D.R."/>
            <person name="Russ L."/>
            <person name="Kartal B."/>
            <person name="Op den Camp H.J."/>
            <person name="Dutilh B.E."/>
            <person name="Jetten M.S."/>
        </authorList>
    </citation>
    <scope>NUCLEOTIDE SEQUENCE [LARGE SCALE GENOMIC DNA]</scope>
    <source>
        <strain evidence="10">RU1</strain>
    </source>
</reference>
<organism evidence="10 11">
    <name type="scientific">Candidatus Scalindua brodae</name>
    <dbReference type="NCBI Taxonomy" id="237368"/>
    <lineage>
        <taxon>Bacteria</taxon>
        <taxon>Pseudomonadati</taxon>
        <taxon>Planctomycetota</taxon>
        <taxon>Candidatus Brocadiia</taxon>
        <taxon>Candidatus Brocadiales</taxon>
        <taxon>Candidatus Scalinduaceae</taxon>
        <taxon>Candidatus Scalindua</taxon>
    </lineage>
</organism>
<dbReference type="AlphaFoldDB" id="A0A0B0ESC8"/>
<dbReference type="PRINTS" id="PR00758">
    <property type="entry name" value="ARSENICPUMP"/>
</dbReference>
<feature type="domain" description="Citrate transporter-like" evidence="9">
    <location>
        <begin position="15"/>
        <end position="373"/>
    </location>
</feature>
<evidence type="ECO:0000256" key="1">
    <source>
        <dbReference type="ARBA" id="ARBA00004651"/>
    </source>
</evidence>
<dbReference type="Proteomes" id="UP000030652">
    <property type="component" value="Unassembled WGS sequence"/>
</dbReference>
<dbReference type="InterPro" id="IPR051475">
    <property type="entry name" value="Diverse_Ion_Transporter"/>
</dbReference>
<feature type="transmembrane region" description="Helical" evidence="8">
    <location>
        <begin position="320"/>
        <end position="344"/>
    </location>
</feature>
<feature type="transmembrane region" description="Helical" evidence="8">
    <location>
        <begin position="254"/>
        <end position="270"/>
    </location>
</feature>
<evidence type="ECO:0000256" key="8">
    <source>
        <dbReference type="SAM" id="Phobius"/>
    </source>
</evidence>
<keyword evidence="6 8" id="KW-1133">Transmembrane helix</keyword>
<keyword evidence="4" id="KW-1003">Cell membrane</keyword>